<accession>A0AAD5XC11</accession>
<dbReference type="Proteomes" id="UP001211907">
    <property type="component" value="Unassembled WGS sequence"/>
</dbReference>
<dbReference type="PANTHER" id="PTHR22642:SF2">
    <property type="entry name" value="PROTEIN LONG AFTER FAR-RED 3"/>
    <property type="match status" value="1"/>
</dbReference>
<gene>
    <name evidence="2" type="ORF">HK100_005257</name>
</gene>
<evidence type="ECO:0000259" key="1">
    <source>
        <dbReference type="Pfam" id="PF07969"/>
    </source>
</evidence>
<organism evidence="2 3">
    <name type="scientific">Physocladia obscura</name>
    <dbReference type="NCBI Taxonomy" id="109957"/>
    <lineage>
        <taxon>Eukaryota</taxon>
        <taxon>Fungi</taxon>
        <taxon>Fungi incertae sedis</taxon>
        <taxon>Chytridiomycota</taxon>
        <taxon>Chytridiomycota incertae sedis</taxon>
        <taxon>Chytridiomycetes</taxon>
        <taxon>Chytridiales</taxon>
        <taxon>Chytriomycetaceae</taxon>
        <taxon>Physocladia</taxon>
    </lineage>
</organism>
<sequence>MIATQSPHSNGKVIRIINARLVGKQTNALFDIELADGRVQTINPAVARDDCTTSTVEFIGQTDLDGSKVVDLRGNFLAPSLVDHHVHSAAWTHHTRRLDLSNQASAAGVLQVVAERLLGESGSETLVGCGFRVGAWPDLEALNLFNLDRIAANRPVALICSDLHSMVCNTAALNFLNIPVDEYADGWLREKPCFDATVQLGDVGDEKLDEWIAEMALQAAAKGVTEIVDFEMNHNIRNWTRRIQQKGFRTLRVRAGMYQPHINDAISRGLKTGDTIPETAGLLTVGPYKIITDGSLGTQTAFCHAVYPGTQNRGLWIYPDETLQSMAEYGTKNSLTLAIHAIGDQANHRTLRILDSLSPPSLSGSSIEHAQLVSENDVHLFKKLGLIASVQPEHLNDDRELCGRYWPHSTGRAFAFKSLLDAGVVLKLGSDAPVAALDPWRAIAAAVSRCRGAVDAGGEFADGFHPEQKIGRADAWIGSTSNGKAAVSVGDVADFCVLESDPLNCDLEQLRNMKVLGTMLGGNWTFKLENE</sequence>
<dbReference type="SUPFAM" id="SSF51338">
    <property type="entry name" value="Composite domain of metallo-dependent hydrolases"/>
    <property type="match status" value="1"/>
</dbReference>
<dbReference type="Gene3D" id="3.10.310.70">
    <property type="match status" value="1"/>
</dbReference>
<dbReference type="InterPro" id="IPR032466">
    <property type="entry name" value="Metal_Hydrolase"/>
</dbReference>
<protein>
    <recommendedName>
        <fullName evidence="1">Amidohydrolase 3 domain-containing protein</fullName>
    </recommendedName>
</protein>
<feature type="non-terminal residue" evidence="2">
    <location>
        <position position="1"/>
    </location>
</feature>
<proteinExistence type="predicted"/>
<dbReference type="InterPro" id="IPR011059">
    <property type="entry name" value="Metal-dep_hydrolase_composite"/>
</dbReference>
<reference evidence="2" key="1">
    <citation type="submission" date="2020-05" db="EMBL/GenBank/DDBJ databases">
        <title>Phylogenomic resolution of chytrid fungi.</title>
        <authorList>
            <person name="Stajich J.E."/>
            <person name="Amses K."/>
            <person name="Simmons R."/>
            <person name="Seto K."/>
            <person name="Myers J."/>
            <person name="Bonds A."/>
            <person name="Quandt C.A."/>
            <person name="Barry K."/>
            <person name="Liu P."/>
            <person name="Grigoriev I."/>
            <person name="Longcore J.E."/>
            <person name="James T.Y."/>
        </authorList>
    </citation>
    <scope>NUCLEOTIDE SEQUENCE</scope>
    <source>
        <strain evidence="2">JEL0513</strain>
    </source>
</reference>
<dbReference type="InterPro" id="IPR013108">
    <property type="entry name" value="Amidohydro_3"/>
</dbReference>
<feature type="domain" description="Amidohydrolase 3" evidence="1">
    <location>
        <begin position="68"/>
        <end position="524"/>
    </location>
</feature>
<name>A0AAD5XC11_9FUNG</name>
<dbReference type="AlphaFoldDB" id="A0AAD5XC11"/>
<dbReference type="Pfam" id="PF07969">
    <property type="entry name" value="Amidohydro_3"/>
    <property type="match status" value="1"/>
</dbReference>
<dbReference type="Gene3D" id="2.30.40.10">
    <property type="entry name" value="Urease, subunit C, domain 1"/>
    <property type="match status" value="1"/>
</dbReference>
<dbReference type="Gene3D" id="3.20.20.140">
    <property type="entry name" value="Metal-dependent hydrolases"/>
    <property type="match status" value="1"/>
</dbReference>
<dbReference type="SUPFAM" id="SSF51556">
    <property type="entry name" value="Metallo-dependent hydrolases"/>
    <property type="match status" value="1"/>
</dbReference>
<comment type="caution">
    <text evidence="2">The sequence shown here is derived from an EMBL/GenBank/DDBJ whole genome shotgun (WGS) entry which is preliminary data.</text>
</comment>
<evidence type="ECO:0000313" key="2">
    <source>
        <dbReference type="EMBL" id="KAJ3097781.1"/>
    </source>
</evidence>
<dbReference type="EMBL" id="JADGJH010002477">
    <property type="protein sequence ID" value="KAJ3097781.1"/>
    <property type="molecule type" value="Genomic_DNA"/>
</dbReference>
<dbReference type="PANTHER" id="PTHR22642">
    <property type="entry name" value="IMIDAZOLONEPROPIONASE"/>
    <property type="match status" value="1"/>
</dbReference>
<evidence type="ECO:0000313" key="3">
    <source>
        <dbReference type="Proteomes" id="UP001211907"/>
    </source>
</evidence>
<dbReference type="GO" id="GO:0016810">
    <property type="term" value="F:hydrolase activity, acting on carbon-nitrogen (but not peptide) bonds"/>
    <property type="evidence" value="ECO:0007669"/>
    <property type="project" value="InterPro"/>
</dbReference>
<keyword evidence="3" id="KW-1185">Reference proteome</keyword>